<dbReference type="SMART" id="SM00355">
    <property type="entry name" value="ZnF_C2H2"/>
    <property type="match status" value="9"/>
</dbReference>
<dbReference type="SUPFAM" id="SSF57667">
    <property type="entry name" value="beta-beta-alpha zinc fingers"/>
    <property type="match status" value="2"/>
</dbReference>
<dbReference type="Gene3D" id="3.30.160.60">
    <property type="entry name" value="Classic Zinc Finger"/>
    <property type="match status" value="4"/>
</dbReference>
<dbReference type="GO" id="GO:0008270">
    <property type="term" value="F:zinc ion binding"/>
    <property type="evidence" value="ECO:0007669"/>
    <property type="project" value="UniProtKB-KW"/>
</dbReference>
<protein>
    <submittedName>
        <fullName evidence="11">Zinc finger and BTB domain-containing protein 48</fullName>
    </submittedName>
</protein>
<evidence type="ECO:0000259" key="10">
    <source>
        <dbReference type="PROSITE" id="PS50157"/>
    </source>
</evidence>
<feature type="domain" description="C2H2-type" evidence="10">
    <location>
        <begin position="353"/>
        <end position="381"/>
    </location>
</feature>
<dbReference type="GO" id="GO:0005634">
    <property type="term" value="C:nucleus"/>
    <property type="evidence" value="ECO:0007669"/>
    <property type="project" value="UniProtKB-SubCell"/>
</dbReference>
<name>A0A8D8ABF6_CULPI</name>
<organism evidence="11">
    <name type="scientific">Culex pipiens</name>
    <name type="common">House mosquito</name>
    <dbReference type="NCBI Taxonomy" id="7175"/>
    <lineage>
        <taxon>Eukaryota</taxon>
        <taxon>Metazoa</taxon>
        <taxon>Ecdysozoa</taxon>
        <taxon>Arthropoda</taxon>
        <taxon>Hexapoda</taxon>
        <taxon>Insecta</taxon>
        <taxon>Pterygota</taxon>
        <taxon>Neoptera</taxon>
        <taxon>Endopterygota</taxon>
        <taxon>Diptera</taxon>
        <taxon>Nematocera</taxon>
        <taxon>Culicoidea</taxon>
        <taxon>Culicidae</taxon>
        <taxon>Culicinae</taxon>
        <taxon>Culicini</taxon>
        <taxon>Culex</taxon>
        <taxon>Culex</taxon>
    </lineage>
</organism>
<evidence type="ECO:0000256" key="7">
    <source>
        <dbReference type="ARBA" id="ARBA00023242"/>
    </source>
</evidence>
<sequence>MSCCIPACTAKTLLVRFPDHLLLRRRWFRVIALATGVALGSDDELEPLKICLAHFARPDERFYQEPSIFPSKRNPEKRVSLTCCKLCHRYMPTSGMCRLSGTLNGTILAGLLFPTIRIRIHPRDYTSFVCRRCLVKVDVVRKIQAEFGELKATTDMVDSLKTPLEVVAPEPEVPGVIDDEGVQVEYLEEWDNHEGDCNEEQVTWEPVEEEQVSSDGWEWPEQPEPGKPAKRRYIKRKIREPKPKAPNRGIASSMKCYICSVQYNSREELVSHQVENHRDPSEFSCTDCGGKRFETVTLFNNHLKYHDAKERPFQCKLCPLRYCTRRSVREHVSHVHAGKPIRYRNPERLHKNHQCETCGKILLSIGALRKHIAARHEARKLQCPTCNRIVKSDQALLKHKLWHLNERPFGCEQCGVWYRAKTNLNIHMAAAHGGPDPFRCKPCQLTFRSQGQYRTHQRRVHDNRSNDRKMRLRFRCALCPEVPVRKKDLEAHIAVSHRDEQYPWVSCPQCPEVRLVNGTALTWHRRARHREVKTVAGQEPPLRDSHHKNQTFTDRKQTK</sequence>
<dbReference type="FunFam" id="3.30.160.60:FF:000446">
    <property type="entry name" value="Zinc finger protein"/>
    <property type="match status" value="1"/>
</dbReference>
<keyword evidence="6" id="KW-0238">DNA-binding</keyword>
<evidence type="ECO:0000256" key="4">
    <source>
        <dbReference type="ARBA" id="ARBA00022771"/>
    </source>
</evidence>
<keyword evidence="4 8" id="KW-0863">Zinc-finger</keyword>
<evidence type="ECO:0000256" key="8">
    <source>
        <dbReference type="PROSITE-ProRule" id="PRU00042"/>
    </source>
</evidence>
<evidence type="ECO:0000313" key="11">
    <source>
        <dbReference type="EMBL" id="CAG6453969.1"/>
    </source>
</evidence>
<evidence type="ECO:0000256" key="2">
    <source>
        <dbReference type="ARBA" id="ARBA00022723"/>
    </source>
</evidence>
<evidence type="ECO:0000256" key="1">
    <source>
        <dbReference type="ARBA" id="ARBA00004123"/>
    </source>
</evidence>
<feature type="domain" description="C2H2-type" evidence="10">
    <location>
        <begin position="438"/>
        <end position="466"/>
    </location>
</feature>
<dbReference type="GO" id="GO:0003700">
    <property type="term" value="F:DNA-binding transcription factor activity"/>
    <property type="evidence" value="ECO:0007669"/>
    <property type="project" value="TreeGrafter"/>
</dbReference>
<feature type="domain" description="C2H2-type" evidence="10">
    <location>
        <begin position="381"/>
        <end position="408"/>
    </location>
</feature>
<proteinExistence type="predicted"/>
<keyword evidence="2" id="KW-0479">Metal-binding</keyword>
<dbReference type="AlphaFoldDB" id="A0A8D8ABF6"/>
<accession>A0A8D8ABF6</accession>
<dbReference type="PANTHER" id="PTHR24390">
    <property type="entry name" value="ZINC FINGER PROTEIN"/>
    <property type="match status" value="1"/>
</dbReference>
<feature type="region of interest" description="Disordered" evidence="9">
    <location>
        <begin position="531"/>
        <end position="559"/>
    </location>
</feature>
<dbReference type="PROSITE" id="PS50157">
    <property type="entry name" value="ZINC_FINGER_C2H2_2"/>
    <property type="match status" value="5"/>
</dbReference>
<comment type="subcellular location">
    <subcellularLocation>
        <location evidence="1">Nucleus</location>
    </subcellularLocation>
</comment>
<evidence type="ECO:0000256" key="5">
    <source>
        <dbReference type="ARBA" id="ARBA00022833"/>
    </source>
</evidence>
<dbReference type="InterPro" id="IPR013087">
    <property type="entry name" value="Znf_C2H2_type"/>
</dbReference>
<dbReference type="PANTHER" id="PTHR24390:SF159">
    <property type="entry name" value="GROWTH FACTOR INDEPENDENT 1 TRANSCRIPTIONAL REPRESSOR"/>
    <property type="match status" value="1"/>
</dbReference>
<feature type="domain" description="C2H2-type" evidence="10">
    <location>
        <begin position="313"/>
        <end position="341"/>
    </location>
</feature>
<reference evidence="11" key="1">
    <citation type="submission" date="2021-05" db="EMBL/GenBank/DDBJ databases">
        <authorList>
            <person name="Alioto T."/>
            <person name="Alioto T."/>
            <person name="Gomez Garrido J."/>
        </authorList>
    </citation>
    <scope>NUCLEOTIDE SEQUENCE</scope>
</reference>
<feature type="domain" description="C2H2-type" evidence="10">
    <location>
        <begin position="409"/>
        <end position="437"/>
    </location>
</feature>
<keyword evidence="5" id="KW-0862">Zinc</keyword>
<evidence type="ECO:0000256" key="3">
    <source>
        <dbReference type="ARBA" id="ARBA00022737"/>
    </source>
</evidence>
<dbReference type="EMBL" id="HBUE01024184">
    <property type="protein sequence ID" value="CAG6453969.1"/>
    <property type="molecule type" value="Transcribed_RNA"/>
</dbReference>
<evidence type="ECO:0000256" key="9">
    <source>
        <dbReference type="SAM" id="MobiDB-lite"/>
    </source>
</evidence>
<evidence type="ECO:0000256" key="6">
    <source>
        <dbReference type="ARBA" id="ARBA00023125"/>
    </source>
</evidence>
<dbReference type="GO" id="GO:0000978">
    <property type="term" value="F:RNA polymerase II cis-regulatory region sequence-specific DNA binding"/>
    <property type="evidence" value="ECO:0007669"/>
    <property type="project" value="TreeGrafter"/>
</dbReference>
<keyword evidence="3" id="KW-0677">Repeat</keyword>
<dbReference type="InterPro" id="IPR036236">
    <property type="entry name" value="Znf_C2H2_sf"/>
</dbReference>
<dbReference type="PROSITE" id="PS00028">
    <property type="entry name" value="ZINC_FINGER_C2H2_1"/>
    <property type="match status" value="6"/>
</dbReference>
<keyword evidence="7" id="KW-0539">Nucleus</keyword>
<dbReference type="GO" id="GO:0006357">
    <property type="term" value="P:regulation of transcription by RNA polymerase II"/>
    <property type="evidence" value="ECO:0007669"/>
    <property type="project" value="TreeGrafter"/>
</dbReference>